<dbReference type="NCBIfam" id="TIGR00254">
    <property type="entry name" value="GGDEF"/>
    <property type="match status" value="1"/>
</dbReference>
<dbReference type="InterPro" id="IPR001633">
    <property type="entry name" value="EAL_dom"/>
</dbReference>
<keyword evidence="8" id="KW-1185">Reference proteome</keyword>
<keyword evidence="2" id="KW-1133">Transmembrane helix</keyword>
<name>A0A1K1YWE6_9GAMM</name>
<feature type="domain" description="PAC" evidence="4">
    <location>
        <begin position="424"/>
        <end position="476"/>
    </location>
</feature>
<comment type="cofactor">
    <cofactor evidence="1">
        <name>Mg(2+)</name>
        <dbReference type="ChEBI" id="CHEBI:18420"/>
    </cofactor>
</comment>
<feature type="domain" description="GGDEF" evidence="6">
    <location>
        <begin position="508"/>
        <end position="640"/>
    </location>
</feature>
<dbReference type="PROSITE" id="PS50887">
    <property type="entry name" value="GGDEF"/>
    <property type="match status" value="1"/>
</dbReference>
<organism evidence="7 8">
    <name type="scientific">Marinospirillum alkaliphilum DSM 21637</name>
    <dbReference type="NCBI Taxonomy" id="1122209"/>
    <lineage>
        <taxon>Bacteria</taxon>
        <taxon>Pseudomonadati</taxon>
        <taxon>Pseudomonadota</taxon>
        <taxon>Gammaproteobacteria</taxon>
        <taxon>Oceanospirillales</taxon>
        <taxon>Oceanospirillaceae</taxon>
        <taxon>Marinospirillum</taxon>
    </lineage>
</organism>
<dbReference type="CDD" id="cd01948">
    <property type="entry name" value="EAL"/>
    <property type="match status" value="1"/>
</dbReference>
<evidence type="ECO:0000259" key="6">
    <source>
        <dbReference type="PROSITE" id="PS50887"/>
    </source>
</evidence>
<dbReference type="InterPro" id="IPR000014">
    <property type="entry name" value="PAS"/>
</dbReference>
<accession>A0A1K1YWE6</accession>
<dbReference type="InterPro" id="IPR043128">
    <property type="entry name" value="Rev_trsase/Diguanyl_cyclase"/>
</dbReference>
<keyword evidence="2" id="KW-0472">Membrane</keyword>
<feature type="domain" description="EAL" evidence="5">
    <location>
        <begin position="649"/>
        <end position="903"/>
    </location>
</feature>
<dbReference type="Pfam" id="PF12974">
    <property type="entry name" value="Phosphonate-bd"/>
    <property type="match status" value="1"/>
</dbReference>
<evidence type="ECO:0000313" key="8">
    <source>
        <dbReference type="Proteomes" id="UP000182350"/>
    </source>
</evidence>
<dbReference type="SUPFAM" id="SSF141868">
    <property type="entry name" value="EAL domain-like"/>
    <property type="match status" value="1"/>
</dbReference>
<dbReference type="STRING" id="1122209.SAMN02745752_02396"/>
<dbReference type="CDD" id="cd01949">
    <property type="entry name" value="GGDEF"/>
    <property type="match status" value="1"/>
</dbReference>
<dbReference type="PROSITE" id="PS50883">
    <property type="entry name" value="EAL"/>
    <property type="match status" value="1"/>
</dbReference>
<evidence type="ECO:0000259" key="3">
    <source>
        <dbReference type="PROSITE" id="PS50112"/>
    </source>
</evidence>
<dbReference type="SMART" id="SM00267">
    <property type="entry name" value="GGDEF"/>
    <property type="match status" value="1"/>
</dbReference>
<evidence type="ECO:0000313" key="7">
    <source>
        <dbReference type="EMBL" id="SFX65684.1"/>
    </source>
</evidence>
<dbReference type="SMART" id="SM00052">
    <property type="entry name" value="EAL"/>
    <property type="match status" value="1"/>
</dbReference>
<dbReference type="OrthoDB" id="9176779at2"/>
<dbReference type="Gene3D" id="3.20.20.450">
    <property type="entry name" value="EAL domain"/>
    <property type="match status" value="1"/>
</dbReference>
<dbReference type="GO" id="GO:0003824">
    <property type="term" value="F:catalytic activity"/>
    <property type="evidence" value="ECO:0007669"/>
    <property type="project" value="UniProtKB-ARBA"/>
</dbReference>
<dbReference type="InterPro" id="IPR000700">
    <property type="entry name" value="PAS-assoc_C"/>
</dbReference>
<feature type="domain" description="PAS" evidence="3">
    <location>
        <begin position="351"/>
        <end position="396"/>
    </location>
</feature>
<dbReference type="Gene3D" id="3.30.70.270">
    <property type="match status" value="1"/>
</dbReference>
<evidence type="ECO:0000256" key="2">
    <source>
        <dbReference type="SAM" id="Phobius"/>
    </source>
</evidence>
<dbReference type="Gene3D" id="3.30.450.20">
    <property type="entry name" value="PAS domain"/>
    <property type="match status" value="1"/>
</dbReference>
<dbReference type="SUPFAM" id="SSF55785">
    <property type="entry name" value="PYP-like sensor domain (PAS domain)"/>
    <property type="match status" value="1"/>
</dbReference>
<dbReference type="Gene3D" id="3.40.190.10">
    <property type="entry name" value="Periplasmic binding protein-like II"/>
    <property type="match status" value="2"/>
</dbReference>
<dbReference type="InterPro" id="IPR035965">
    <property type="entry name" value="PAS-like_dom_sf"/>
</dbReference>
<dbReference type="AlphaFoldDB" id="A0A1K1YWE6"/>
<dbReference type="RefSeq" id="WP_072326737.1">
    <property type="nucleotide sequence ID" value="NZ_FPJW01000009.1"/>
</dbReference>
<dbReference type="PROSITE" id="PS50112">
    <property type="entry name" value="PAS"/>
    <property type="match status" value="1"/>
</dbReference>
<dbReference type="PROSITE" id="PS50113">
    <property type="entry name" value="PAC"/>
    <property type="match status" value="1"/>
</dbReference>
<dbReference type="Pfam" id="PF00990">
    <property type="entry name" value="GGDEF"/>
    <property type="match status" value="1"/>
</dbReference>
<evidence type="ECO:0000259" key="5">
    <source>
        <dbReference type="PROSITE" id="PS50883"/>
    </source>
</evidence>
<dbReference type="InterPro" id="IPR052155">
    <property type="entry name" value="Biofilm_reg_signaling"/>
</dbReference>
<dbReference type="Pfam" id="PF00563">
    <property type="entry name" value="EAL"/>
    <property type="match status" value="1"/>
</dbReference>
<dbReference type="InterPro" id="IPR029787">
    <property type="entry name" value="Nucleotide_cyclase"/>
</dbReference>
<dbReference type="Proteomes" id="UP000182350">
    <property type="component" value="Unassembled WGS sequence"/>
</dbReference>
<proteinExistence type="predicted"/>
<dbReference type="SUPFAM" id="SSF55073">
    <property type="entry name" value="Nucleotide cyclase"/>
    <property type="match status" value="1"/>
</dbReference>
<dbReference type="PANTHER" id="PTHR44757">
    <property type="entry name" value="DIGUANYLATE CYCLASE DGCP"/>
    <property type="match status" value="1"/>
</dbReference>
<dbReference type="PANTHER" id="PTHR44757:SF2">
    <property type="entry name" value="BIOFILM ARCHITECTURE MAINTENANCE PROTEIN MBAA"/>
    <property type="match status" value="1"/>
</dbReference>
<dbReference type="InterPro" id="IPR001610">
    <property type="entry name" value="PAC"/>
</dbReference>
<dbReference type="NCBIfam" id="TIGR00229">
    <property type="entry name" value="sensory_box"/>
    <property type="match status" value="1"/>
</dbReference>
<dbReference type="InterPro" id="IPR000160">
    <property type="entry name" value="GGDEF_dom"/>
</dbReference>
<dbReference type="SMART" id="SM00091">
    <property type="entry name" value="PAS"/>
    <property type="match status" value="1"/>
</dbReference>
<dbReference type="SUPFAM" id="SSF53850">
    <property type="entry name" value="Periplasmic binding protein-like II"/>
    <property type="match status" value="1"/>
</dbReference>
<dbReference type="SMART" id="SM00086">
    <property type="entry name" value="PAC"/>
    <property type="match status" value="1"/>
</dbReference>
<dbReference type="FunFam" id="3.30.70.270:FF:000001">
    <property type="entry name" value="Diguanylate cyclase domain protein"/>
    <property type="match status" value="1"/>
</dbReference>
<sequence>MRGLLLYSCWLLVMAFPSPPLYAEHLPEHRESLVLGVFAYRDETLMQLRYQPLVDYLTDVLPEYQVELRLLDQPGFWLAVQRHELDFVLTNPVHFISLREHNALSGALATLVRQEADTTIAALGGVIIQRRSDGPLYQLSDLAGKRIAITGQQYLGSFLAPMMELEEVGIHARQLRWLEVGQPHEQVVDAVLSGQADAGFIRTGILEAMRKEGRTEVDALRVINAQYLPGFPYVLSTRLYPEWPLVALPQVDAAVARKVASSLLALDALHPAAQAAGIAGFTIPADYTVVERVMRKLRLAPFDVERRVTLQEVWWAWQWPLMLLLGALILISMLALLLAVMNRKLASSRQQLQLAASVFANTNEAIYITDANNRVVDVNPAFERITGYSRAEMLGQRPNIRASGRQQGGFYEGLWSALEARGSWQGEIWNRRKSGEVYPEFLSISAVKDELGRARQYVAVFNDITQTKAHEAELYHIANYDLLTGLPNRRLLTDRLNHAVAHANRSRLPLVVCYLDLDDFKPVNDQYGHEMGDQLLLKVAQRLQRVMREDDTLARLGGDEFVLLLTDLPENRLDATVQRLLEAVVQPVQLGDASVRVSASMGLTLYPMDSADPDTLLRHADQAMYRAKGLGKNRYHRFDPELAREQINLQAQVQRLRQALTASEFVLHYQPKVNLATQAVIGVEALIRWQHPEQGLLPPAAFLPDLEGSDLEVPIGQWVLRKAVEQMAAWLRMGLQLPISVNISASHLLHPGFIQHLQTLLNEYPQVTPGMLEIEVLETAALSSLDQGRKVLDECHELGVLLSLDDFGTGYSSLAYFRNLPVDQLKIDRSFVCDMLDDPEDRNIVDSVVRLARAFRREVIAEGVETPAHARALLQMDCRLAQGYGIARPMPADQISAWQAGWKGLILA</sequence>
<gene>
    <name evidence="7" type="ORF">SAMN02745752_02396</name>
</gene>
<reference evidence="7 8" key="1">
    <citation type="submission" date="2016-11" db="EMBL/GenBank/DDBJ databases">
        <authorList>
            <person name="Jaros S."/>
            <person name="Januszkiewicz K."/>
            <person name="Wedrychowicz H."/>
        </authorList>
    </citation>
    <scope>NUCLEOTIDE SEQUENCE [LARGE SCALE GENOMIC DNA]</scope>
    <source>
        <strain evidence="7 8">DSM 21637</strain>
    </source>
</reference>
<evidence type="ECO:0000259" key="4">
    <source>
        <dbReference type="PROSITE" id="PS50113"/>
    </source>
</evidence>
<dbReference type="InterPro" id="IPR035919">
    <property type="entry name" value="EAL_sf"/>
</dbReference>
<dbReference type="EMBL" id="FPJW01000009">
    <property type="protein sequence ID" value="SFX65684.1"/>
    <property type="molecule type" value="Genomic_DNA"/>
</dbReference>
<evidence type="ECO:0000256" key="1">
    <source>
        <dbReference type="ARBA" id="ARBA00001946"/>
    </source>
</evidence>
<dbReference type="Pfam" id="PF13426">
    <property type="entry name" value="PAS_9"/>
    <property type="match status" value="1"/>
</dbReference>
<feature type="transmembrane region" description="Helical" evidence="2">
    <location>
        <begin position="314"/>
        <end position="340"/>
    </location>
</feature>
<keyword evidence="2" id="KW-0812">Transmembrane</keyword>
<dbReference type="CDD" id="cd00130">
    <property type="entry name" value="PAS"/>
    <property type="match status" value="1"/>
</dbReference>
<protein>
    <submittedName>
        <fullName evidence="7">PAS domain S-box-containing protein/diguanylate cyclase (GGDEF) domain-containing protein</fullName>
    </submittedName>
</protein>